<protein>
    <submittedName>
        <fullName evidence="2">Branched-chain amino acid transport protein AzlD</fullName>
    </submittedName>
</protein>
<dbReference type="STRING" id="225004.SAMN02745152_00913"/>
<feature type="transmembrane region" description="Helical" evidence="1">
    <location>
        <begin position="40"/>
        <end position="60"/>
    </location>
</feature>
<keyword evidence="3" id="KW-1185">Reference proteome</keyword>
<feature type="transmembrane region" description="Helical" evidence="1">
    <location>
        <begin position="72"/>
        <end position="89"/>
    </location>
</feature>
<proteinExistence type="predicted"/>
<dbReference type="PIRSF" id="PIRSF003203">
    <property type="entry name" value="AzlD"/>
    <property type="match status" value="1"/>
</dbReference>
<keyword evidence="1" id="KW-0472">Membrane</keyword>
<dbReference type="GeneID" id="303367168"/>
<sequence length="111" mass="12391">MRLTLSEALIATLVTAALMYLLRAFPFILFSRKKPPKVLSFIEKYIPAMVIGVLIVYCLADPKYMTFSSSPWGIPAIAGVLLTIILHLWKGNSMISIFGGTILFMVLERLL</sequence>
<evidence type="ECO:0000313" key="3">
    <source>
        <dbReference type="Proteomes" id="UP000190395"/>
    </source>
</evidence>
<dbReference type="AlphaFoldDB" id="A0A1T4MLC5"/>
<accession>A0A1T4MLC5</accession>
<organism evidence="2 3">
    <name type="scientific">Treponema berlinense</name>
    <dbReference type="NCBI Taxonomy" id="225004"/>
    <lineage>
        <taxon>Bacteria</taxon>
        <taxon>Pseudomonadati</taxon>
        <taxon>Spirochaetota</taxon>
        <taxon>Spirochaetia</taxon>
        <taxon>Spirochaetales</taxon>
        <taxon>Treponemataceae</taxon>
        <taxon>Treponema</taxon>
    </lineage>
</organism>
<dbReference type="EMBL" id="FUXC01000004">
    <property type="protein sequence ID" value="SJZ67782.1"/>
    <property type="molecule type" value="Genomic_DNA"/>
</dbReference>
<dbReference type="OrthoDB" id="308265at2"/>
<dbReference type="Pfam" id="PF05437">
    <property type="entry name" value="AzlD"/>
    <property type="match status" value="1"/>
</dbReference>
<name>A0A1T4MLC5_9SPIR</name>
<keyword evidence="1" id="KW-1133">Transmembrane helix</keyword>
<evidence type="ECO:0000313" key="2">
    <source>
        <dbReference type="EMBL" id="SJZ67782.1"/>
    </source>
</evidence>
<dbReference type="InterPro" id="IPR008407">
    <property type="entry name" value="Brnchd-chn_aa_trnsp_AzlD"/>
</dbReference>
<evidence type="ECO:0000256" key="1">
    <source>
        <dbReference type="SAM" id="Phobius"/>
    </source>
</evidence>
<gene>
    <name evidence="2" type="ORF">SAMN02745152_00913</name>
</gene>
<dbReference type="RefSeq" id="WP_078930662.1">
    <property type="nucleotide sequence ID" value="NZ_CAMCOW010000003.1"/>
</dbReference>
<reference evidence="2 3" key="1">
    <citation type="submission" date="2017-02" db="EMBL/GenBank/DDBJ databases">
        <authorList>
            <person name="Peterson S.W."/>
        </authorList>
    </citation>
    <scope>NUCLEOTIDE SEQUENCE [LARGE SCALE GENOMIC DNA]</scope>
    <source>
        <strain evidence="2 3">ATCC BAA-909</strain>
    </source>
</reference>
<dbReference type="Proteomes" id="UP000190395">
    <property type="component" value="Unassembled WGS sequence"/>
</dbReference>
<keyword evidence="1" id="KW-0812">Transmembrane</keyword>